<dbReference type="PANTHER" id="PTHR46268:SF15">
    <property type="entry name" value="UNIVERSAL STRESS PROTEIN HP_0031"/>
    <property type="match status" value="1"/>
</dbReference>
<accession>A0AA41YR97</accession>
<reference evidence="3" key="2">
    <citation type="submission" date="2022-10" db="EMBL/GenBank/DDBJ databases">
        <authorList>
            <person name="Trinh H.N."/>
        </authorList>
    </citation>
    <scope>NUCLEOTIDE SEQUENCE</scope>
    <source>
        <strain evidence="3">RN2-1</strain>
    </source>
</reference>
<dbReference type="InterPro" id="IPR006016">
    <property type="entry name" value="UspA"/>
</dbReference>
<dbReference type="SUPFAM" id="SSF52402">
    <property type="entry name" value="Adenine nucleotide alpha hydrolases-like"/>
    <property type="match status" value="2"/>
</dbReference>
<name>A0AA41YR97_9PROT</name>
<organism evidence="3 4">
    <name type="scientific">Limobrevibacterium gyesilva</name>
    <dbReference type="NCBI Taxonomy" id="2991712"/>
    <lineage>
        <taxon>Bacteria</taxon>
        <taxon>Pseudomonadati</taxon>
        <taxon>Pseudomonadota</taxon>
        <taxon>Alphaproteobacteria</taxon>
        <taxon>Acetobacterales</taxon>
        <taxon>Acetobacteraceae</taxon>
        <taxon>Limobrevibacterium</taxon>
    </lineage>
</organism>
<dbReference type="Proteomes" id="UP001165679">
    <property type="component" value="Unassembled WGS sequence"/>
</dbReference>
<gene>
    <name evidence="3" type="ORF">OL599_21305</name>
</gene>
<dbReference type="InterPro" id="IPR006015">
    <property type="entry name" value="Universal_stress_UspA"/>
</dbReference>
<proteinExistence type="inferred from homology"/>
<sequence>MFKHVLVPATGADSDKAVFETALLAARPFGAHLEFLHVRVDVTDVVVAMTAGGIGGGGAIQSVIDRLEAENKALEQKAWQAFSSFCAEAGIATGGSAPGTGLCADLVVETGNEAQWLAEYGRFADLVVVGRTRNGEDVALDVLEAALMDTGKPLLIAAAQAQAALPGTVAIAWKDSPEAARAVSAAMPMIEAAERVVIISVEEDEQTKEETSERLQRALRWHNANTSVQHLARNGRPAVEVLLGAAAGVGANLLVMGGYSHSRLREVVFGGFTQRILRGADLPVLMAH</sequence>
<feature type="domain" description="UspA" evidence="2">
    <location>
        <begin position="1"/>
        <end position="133"/>
    </location>
</feature>
<dbReference type="RefSeq" id="WP_264716037.1">
    <property type="nucleotide sequence ID" value="NZ_JAPDNT010000030.1"/>
</dbReference>
<dbReference type="PRINTS" id="PR01438">
    <property type="entry name" value="UNVRSLSTRESS"/>
</dbReference>
<feature type="domain" description="UspA" evidence="2">
    <location>
        <begin position="182"/>
        <end position="287"/>
    </location>
</feature>
<dbReference type="PANTHER" id="PTHR46268">
    <property type="entry name" value="STRESS RESPONSE PROTEIN NHAX"/>
    <property type="match status" value="1"/>
</dbReference>
<dbReference type="Gene3D" id="3.40.50.12370">
    <property type="match status" value="1"/>
</dbReference>
<protein>
    <submittedName>
        <fullName evidence="3">Universal stress protein</fullName>
    </submittedName>
</protein>
<dbReference type="CDD" id="cd00293">
    <property type="entry name" value="USP-like"/>
    <property type="match status" value="1"/>
</dbReference>
<evidence type="ECO:0000313" key="3">
    <source>
        <dbReference type="EMBL" id="MCW3477112.1"/>
    </source>
</evidence>
<keyword evidence="4" id="KW-1185">Reference proteome</keyword>
<evidence type="ECO:0000259" key="2">
    <source>
        <dbReference type="Pfam" id="PF00582"/>
    </source>
</evidence>
<comment type="caution">
    <text evidence="3">The sequence shown here is derived from an EMBL/GenBank/DDBJ whole genome shotgun (WGS) entry which is preliminary data.</text>
</comment>
<reference evidence="3" key="1">
    <citation type="submission" date="2022-09" db="EMBL/GenBank/DDBJ databases">
        <title>Rhodovastum sp. nov. RN2-1 isolated from soil in Seongnam, South Korea.</title>
        <authorList>
            <person name="Le N.T."/>
        </authorList>
    </citation>
    <scope>NUCLEOTIDE SEQUENCE</scope>
    <source>
        <strain evidence="3">RN2-1</strain>
    </source>
</reference>
<evidence type="ECO:0000313" key="4">
    <source>
        <dbReference type="Proteomes" id="UP001165679"/>
    </source>
</evidence>
<dbReference type="Pfam" id="PF00582">
    <property type="entry name" value="Usp"/>
    <property type="match status" value="2"/>
</dbReference>
<dbReference type="EMBL" id="JAPDNT010000030">
    <property type="protein sequence ID" value="MCW3477112.1"/>
    <property type="molecule type" value="Genomic_DNA"/>
</dbReference>
<comment type="similarity">
    <text evidence="1">Belongs to the universal stress protein A family.</text>
</comment>
<evidence type="ECO:0000256" key="1">
    <source>
        <dbReference type="ARBA" id="ARBA00008791"/>
    </source>
</evidence>
<dbReference type="AlphaFoldDB" id="A0AA41YR97"/>